<dbReference type="Pfam" id="PF00924">
    <property type="entry name" value="MS_channel_2nd"/>
    <property type="match status" value="1"/>
</dbReference>
<keyword evidence="5 6" id="KW-0472">Membrane</keyword>
<organism evidence="9 10">
    <name type="scientific">Lysobacter enzymogenes</name>
    <dbReference type="NCBI Taxonomy" id="69"/>
    <lineage>
        <taxon>Bacteria</taxon>
        <taxon>Pseudomonadati</taxon>
        <taxon>Pseudomonadota</taxon>
        <taxon>Gammaproteobacteria</taxon>
        <taxon>Lysobacterales</taxon>
        <taxon>Lysobacteraceae</taxon>
        <taxon>Lysobacter</taxon>
    </lineage>
</organism>
<evidence type="ECO:0000256" key="1">
    <source>
        <dbReference type="ARBA" id="ARBA00004651"/>
    </source>
</evidence>
<dbReference type="Proteomes" id="UP000061569">
    <property type="component" value="Chromosome"/>
</dbReference>
<evidence type="ECO:0000259" key="8">
    <source>
        <dbReference type="Pfam" id="PF00924"/>
    </source>
</evidence>
<keyword evidence="6" id="KW-0997">Cell inner membrane</keyword>
<feature type="region of interest" description="Disordered" evidence="7">
    <location>
        <begin position="283"/>
        <end position="326"/>
    </location>
</feature>
<dbReference type="PATRIC" id="fig|69.6.peg.3643"/>
<dbReference type="Gene3D" id="1.10.287.1260">
    <property type="match status" value="1"/>
</dbReference>
<dbReference type="OrthoDB" id="9793781at2"/>
<keyword evidence="6" id="KW-0406">Ion transport</keyword>
<name>A0A0S2DKK8_LYSEN</name>
<dbReference type="GO" id="GO:0005886">
    <property type="term" value="C:plasma membrane"/>
    <property type="evidence" value="ECO:0007669"/>
    <property type="project" value="UniProtKB-SubCell"/>
</dbReference>
<dbReference type="EMBL" id="CP013140">
    <property type="protein sequence ID" value="ALN59043.1"/>
    <property type="molecule type" value="Genomic_DNA"/>
</dbReference>
<gene>
    <name evidence="9" type="ORF">GLE_3699</name>
</gene>
<dbReference type="KEGG" id="lez:GLE_3699"/>
<dbReference type="STRING" id="69.GLE_3699"/>
<dbReference type="SUPFAM" id="SSF82689">
    <property type="entry name" value="Mechanosensitive channel protein MscS (YggB), C-terminal domain"/>
    <property type="match status" value="1"/>
</dbReference>
<protein>
    <recommendedName>
        <fullName evidence="6">Small-conductance mechanosensitive channel</fullName>
    </recommendedName>
</protein>
<feature type="compositionally biased region" description="Low complexity" evidence="7">
    <location>
        <begin position="283"/>
        <end position="296"/>
    </location>
</feature>
<dbReference type="InterPro" id="IPR023408">
    <property type="entry name" value="MscS_beta-dom_sf"/>
</dbReference>
<evidence type="ECO:0000256" key="3">
    <source>
        <dbReference type="ARBA" id="ARBA00022692"/>
    </source>
</evidence>
<feature type="domain" description="Mechanosensitive ion channel MscS" evidence="8">
    <location>
        <begin position="127"/>
        <end position="193"/>
    </location>
</feature>
<comment type="caution">
    <text evidence="6">Lacks conserved residue(s) required for the propagation of feature annotation.</text>
</comment>
<dbReference type="InterPro" id="IPR006685">
    <property type="entry name" value="MscS_channel_2nd"/>
</dbReference>
<keyword evidence="4 6" id="KW-1133">Transmembrane helix</keyword>
<keyword evidence="6" id="KW-0407">Ion channel</keyword>
<dbReference type="InterPro" id="IPR011066">
    <property type="entry name" value="MscS_channel_C_sf"/>
</dbReference>
<dbReference type="InterPro" id="IPR045275">
    <property type="entry name" value="MscS_archaea/bacteria_type"/>
</dbReference>
<evidence type="ECO:0000313" key="9">
    <source>
        <dbReference type="EMBL" id="ALN59043.1"/>
    </source>
</evidence>
<accession>A0A0S2DKK8</accession>
<dbReference type="GO" id="GO:0008381">
    <property type="term" value="F:mechanosensitive monoatomic ion channel activity"/>
    <property type="evidence" value="ECO:0007669"/>
    <property type="project" value="InterPro"/>
</dbReference>
<feature type="transmembrane region" description="Helical" evidence="6">
    <location>
        <begin position="106"/>
        <end position="125"/>
    </location>
</feature>
<sequence>MTGAAAASILATAAVPAAASFDWSAVRGRLLAELYRFVAAAPLLLLALLLTLAAWWFGGWLARRALIDRLAGANPFLKNLLATTLRGGCALLGLAVGLQLMNATAIVGALLGTAGVVGIALGFAFKDIIENYIAGVLLSLRQPFRPHDHVRIAEHEGLVMAMTARATVLMTLDGNQLRVPNAIVFKSVILNFSQNPSRRFEFDLSAPFDGALEATQARIRRRVEAVDGVLREPDAEVLLVSSGDGKAGVRVRGWIDQRRSDIDQVRSAALRAATAALQADAAAPAPAAAAASARPGAPERTRQHLLRAGEAGAGSRDLLDPAAPME</sequence>
<evidence type="ECO:0000256" key="7">
    <source>
        <dbReference type="SAM" id="MobiDB-lite"/>
    </source>
</evidence>
<feature type="transmembrane region" description="Helical" evidence="6">
    <location>
        <begin position="35"/>
        <end position="58"/>
    </location>
</feature>
<evidence type="ECO:0000256" key="5">
    <source>
        <dbReference type="ARBA" id="ARBA00023136"/>
    </source>
</evidence>
<dbReference type="AlphaFoldDB" id="A0A0S2DKK8"/>
<evidence type="ECO:0000256" key="4">
    <source>
        <dbReference type="ARBA" id="ARBA00022989"/>
    </source>
</evidence>
<dbReference type="PANTHER" id="PTHR30221">
    <property type="entry name" value="SMALL-CONDUCTANCE MECHANOSENSITIVE CHANNEL"/>
    <property type="match status" value="1"/>
</dbReference>
<dbReference type="PANTHER" id="PTHR30221:SF1">
    <property type="entry name" value="SMALL-CONDUCTANCE MECHANOSENSITIVE CHANNEL"/>
    <property type="match status" value="1"/>
</dbReference>
<comment type="function">
    <text evidence="6">Mechanosensitive channel that participates in the regulation of osmotic pressure changes within the cell, opening in response to stretch forces in the membrane lipid bilayer, without the need for other proteins. Contributes to normal resistance to hypoosmotic shock. Forms an ion channel of 1.0 nanosiemens conductance with a slight preference for anions.</text>
</comment>
<dbReference type="Gene3D" id="2.30.30.60">
    <property type="match status" value="1"/>
</dbReference>
<comment type="similarity">
    <text evidence="6">Belongs to the MscS (TC 1.A.23) family.</text>
</comment>
<evidence type="ECO:0000313" key="10">
    <source>
        <dbReference type="Proteomes" id="UP000061569"/>
    </source>
</evidence>
<dbReference type="SUPFAM" id="SSF50182">
    <property type="entry name" value="Sm-like ribonucleoproteins"/>
    <property type="match status" value="1"/>
</dbReference>
<dbReference type="InterPro" id="IPR010920">
    <property type="entry name" value="LSM_dom_sf"/>
</dbReference>
<keyword evidence="6" id="KW-0813">Transport</keyword>
<comment type="subcellular location">
    <subcellularLocation>
        <location evidence="6">Cell inner membrane</location>
        <topology evidence="6">Multi-pass membrane protein</topology>
    </subcellularLocation>
    <subcellularLocation>
        <location evidence="1">Cell membrane</location>
        <topology evidence="1">Multi-pass membrane protein</topology>
    </subcellularLocation>
</comment>
<keyword evidence="3 6" id="KW-0812">Transmembrane</keyword>
<evidence type="ECO:0000256" key="2">
    <source>
        <dbReference type="ARBA" id="ARBA00022475"/>
    </source>
</evidence>
<comment type="subunit">
    <text evidence="6">Homoheptamer.</text>
</comment>
<evidence type="ECO:0000256" key="6">
    <source>
        <dbReference type="RuleBase" id="RU369025"/>
    </source>
</evidence>
<proteinExistence type="inferred from homology"/>
<keyword evidence="2" id="KW-1003">Cell membrane</keyword>
<reference evidence="9 10" key="1">
    <citation type="submission" date="2015-11" db="EMBL/GenBank/DDBJ databases">
        <title>Genome sequences of Lysobacter enzymogenes strain C3 and Lysobacter antibioticus ATCC 29479.</title>
        <authorList>
            <person name="Kobayashi D.Y."/>
        </authorList>
    </citation>
    <scope>NUCLEOTIDE SEQUENCE [LARGE SCALE GENOMIC DNA]</scope>
    <source>
        <strain evidence="9 10">C3</strain>
    </source>
</reference>